<keyword evidence="2" id="KW-1185">Reference proteome</keyword>
<reference evidence="1" key="1">
    <citation type="journal article" date="2019" name="bioRxiv">
        <title>The Genome of the Zebra Mussel, Dreissena polymorpha: A Resource for Invasive Species Research.</title>
        <authorList>
            <person name="McCartney M.A."/>
            <person name="Auch B."/>
            <person name="Kono T."/>
            <person name="Mallez S."/>
            <person name="Zhang Y."/>
            <person name="Obille A."/>
            <person name="Becker A."/>
            <person name="Abrahante J.E."/>
            <person name="Garbe J."/>
            <person name="Badalamenti J.P."/>
            <person name="Herman A."/>
            <person name="Mangelson H."/>
            <person name="Liachko I."/>
            <person name="Sullivan S."/>
            <person name="Sone E.D."/>
            <person name="Koren S."/>
            <person name="Silverstein K.A.T."/>
            <person name="Beckman K.B."/>
            <person name="Gohl D.M."/>
        </authorList>
    </citation>
    <scope>NUCLEOTIDE SEQUENCE</scope>
    <source>
        <strain evidence="1">Duluth1</strain>
        <tissue evidence="1">Whole animal</tissue>
    </source>
</reference>
<accession>A0A9D3YKL3</accession>
<proteinExistence type="predicted"/>
<reference evidence="1" key="2">
    <citation type="submission" date="2020-11" db="EMBL/GenBank/DDBJ databases">
        <authorList>
            <person name="McCartney M.A."/>
            <person name="Auch B."/>
            <person name="Kono T."/>
            <person name="Mallez S."/>
            <person name="Becker A."/>
            <person name="Gohl D.M."/>
            <person name="Silverstein K.A.T."/>
            <person name="Koren S."/>
            <person name="Bechman K.B."/>
            <person name="Herman A."/>
            <person name="Abrahante J.E."/>
            <person name="Garbe J."/>
        </authorList>
    </citation>
    <scope>NUCLEOTIDE SEQUENCE</scope>
    <source>
        <strain evidence="1">Duluth1</strain>
        <tissue evidence="1">Whole animal</tissue>
    </source>
</reference>
<protein>
    <submittedName>
        <fullName evidence="1">Uncharacterized protein</fullName>
    </submittedName>
</protein>
<dbReference type="AlphaFoldDB" id="A0A9D3YKL3"/>
<gene>
    <name evidence="1" type="ORF">DPMN_075503</name>
</gene>
<evidence type="ECO:0000313" key="2">
    <source>
        <dbReference type="Proteomes" id="UP000828390"/>
    </source>
</evidence>
<sequence>MDKQLHQLFNQVQALPVSRILHFIVRLRDPDADTERSVQAFKHKCLRRLLLISFLDHKTNKYVWNMTAARVGPQTP</sequence>
<organism evidence="1 2">
    <name type="scientific">Dreissena polymorpha</name>
    <name type="common">Zebra mussel</name>
    <name type="synonym">Mytilus polymorpha</name>
    <dbReference type="NCBI Taxonomy" id="45954"/>
    <lineage>
        <taxon>Eukaryota</taxon>
        <taxon>Metazoa</taxon>
        <taxon>Spiralia</taxon>
        <taxon>Lophotrochozoa</taxon>
        <taxon>Mollusca</taxon>
        <taxon>Bivalvia</taxon>
        <taxon>Autobranchia</taxon>
        <taxon>Heteroconchia</taxon>
        <taxon>Euheterodonta</taxon>
        <taxon>Imparidentia</taxon>
        <taxon>Neoheterodontei</taxon>
        <taxon>Myida</taxon>
        <taxon>Dreissenoidea</taxon>
        <taxon>Dreissenidae</taxon>
        <taxon>Dreissena</taxon>
    </lineage>
</organism>
<evidence type="ECO:0000313" key="1">
    <source>
        <dbReference type="EMBL" id="KAH3700524.1"/>
    </source>
</evidence>
<dbReference type="EMBL" id="JAIWYP010000015">
    <property type="protein sequence ID" value="KAH3700524.1"/>
    <property type="molecule type" value="Genomic_DNA"/>
</dbReference>
<dbReference type="Proteomes" id="UP000828390">
    <property type="component" value="Unassembled WGS sequence"/>
</dbReference>
<comment type="caution">
    <text evidence="1">The sequence shown here is derived from an EMBL/GenBank/DDBJ whole genome shotgun (WGS) entry which is preliminary data.</text>
</comment>
<name>A0A9D3YKL3_DREPO</name>